<protein>
    <submittedName>
        <fullName evidence="2">Uncharacterized protein</fullName>
    </submittedName>
</protein>
<dbReference type="EMBL" id="CAXDID020000301">
    <property type="protein sequence ID" value="CAL6073417.1"/>
    <property type="molecule type" value="Genomic_DNA"/>
</dbReference>
<dbReference type="EMBL" id="CATOUU010000656">
    <property type="protein sequence ID" value="CAI9938693.1"/>
    <property type="molecule type" value="Genomic_DNA"/>
</dbReference>
<keyword evidence="11" id="KW-1185">Reference proteome</keyword>
<evidence type="ECO:0000313" key="3">
    <source>
        <dbReference type="EMBL" id="CAI9938699.1"/>
    </source>
</evidence>
<dbReference type="EMBL" id="CAXDID020000070">
    <property type="protein sequence ID" value="CAL6014311.1"/>
    <property type="molecule type" value="Genomic_DNA"/>
</dbReference>
<dbReference type="EMBL" id="CAXDID020000301">
    <property type="protein sequence ID" value="CAL6073425.1"/>
    <property type="molecule type" value="Genomic_DNA"/>
</dbReference>
<sequence length="148" mass="17423">METESNSIRVTGWTKATPSEAVERLEAYIKQRGSCKGFYRHFDSLYMDFHFVSAEVADQVKADLDRKRVLEGINVKCIIIEGKNVQKRNELEAKMKKYLDEQSKVDQREFIIQLRSMILEHPQDAFQLLQMYPQIGYAINHFMQNMQK</sequence>
<reference evidence="2" key="1">
    <citation type="submission" date="2023-06" db="EMBL/GenBank/DDBJ databases">
        <authorList>
            <person name="Kurt Z."/>
        </authorList>
    </citation>
    <scope>NUCLEOTIDE SEQUENCE</scope>
</reference>
<reference evidence="4 11" key="2">
    <citation type="submission" date="2024-07" db="EMBL/GenBank/DDBJ databases">
        <authorList>
            <person name="Akdeniz Z."/>
        </authorList>
    </citation>
    <scope>NUCLEOTIDE SEQUENCE [LARGE SCALE GENOMIC DNA]</scope>
</reference>
<organism evidence="2">
    <name type="scientific">Hexamita inflata</name>
    <dbReference type="NCBI Taxonomy" id="28002"/>
    <lineage>
        <taxon>Eukaryota</taxon>
        <taxon>Metamonada</taxon>
        <taxon>Diplomonadida</taxon>
        <taxon>Hexamitidae</taxon>
        <taxon>Hexamitinae</taxon>
        <taxon>Hexamita</taxon>
    </lineage>
</organism>
<dbReference type="EMBL" id="CATOUU010000656">
    <property type="protein sequence ID" value="CAI9938699.1"/>
    <property type="molecule type" value="Genomic_DNA"/>
</dbReference>
<name>A0AA86U3S9_9EUKA</name>
<evidence type="ECO:0000313" key="5">
    <source>
        <dbReference type="EMBL" id="CAL6014311.1"/>
    </source>
</evidence>
<evidence type="ECO:0000313" key="9">
    <source>
        <dbReference type="EMBL" id="CAL6073433.1"/>
    </source>
</evidence>
<dbReference type="EMBL" id="CATOUU010000656">
    <property type="protein sequence ID" value="CAI9938696.1"/>
    <property type="molecule type" value="Genomic_DNA"/>
</dbReference>
<dbReference type="EMBL" id="CAXDID020000301">
    <property type="protein sequence ID" value="CAL6073433.1"/>
    <property type="molecule type" value="Genomic_DNA"/>
</dbReference>
<dbReference type="EMBL" id="CAXDID020000070">
    <property type="protein sequence ID" value="CAL6014317.1"/>
    <property type="molecule type" value="Genomic_DNA"/>
</dbReference>
<evidence type="ECO:0000313" key="7">
    <source>
        <dbReference type="EMBL" id="CAL6073417.1"/>
    </source>
</evidence>
<evidence type="ECO:0000313" key="8">
    <source>
        <dbReference type="EMBL" id="CAL6073425.1"/>
    </source>
</evidence>
<comment type="caution">
    <text evidence="2">The sequence shown here is derived from an EMBL/GenBank/DDBJ whole genome shotgun (WGS) entry which is preliminary data.</text>
</comment>
<accession>A0AA86U3S9</accession>
<evidence type="ECO:0000313" key="4">
    <source>
        <dbReference type="EMBL" id="CAL6014305.1"/>
    </source>
</evidence>
<gene>
    <name evidence="4" type="ORF">HINF_LOCUS24208</name>
    <name evidence="5" type="ORF">HINF_LOCUS24211</name>
    <name evidence="6" type="ORF">HINF_LOCUS24214</name>
    <name evidence="1" type="ORF">HINF_LOCUS26338</name>
    <name evidence="2" type="ORF">HINF_LOCUS26341</name>
    <name evidence="3" type="ORF">HINF_LOCUS26344</name>
    <name evidence="7" type="ORF">HINF_LOCUS56090</name>
    <name evidence="8" type="ORF">HINF_LOCUS56094</name>
    <name evidence="9" type="ORF">HINF_LOCUS56098</name>
    <name evidence="10" type="ORF">HINF_LOCUS79185</name>
</gene>
<evidence type="ECO:0000313" key="2">
    <source>
        <dbReference type="EMBL" id="CAI9938696.1"/>
    </source>
</evidence>
<proteinExistence type="predicted"/>
<dbReference type="EMBL" id="CAXDID020000070">
    <property type="protein sequence ID" value="CAL6014305.1"/>
    <property type="molecule type" value="Genomic_DNA"/>
</dbReference>
<dbReference type="Proteomes" id="UP001642409">
    <property type="component" value="Unassembled WGS sequence"/>
</dbReference>
<evidence type="ECO:0000313" key="6">
    <source>
        <dbReference type="EMBL" id="CAL6014317.1"/>
    </source>
</evidence>
<dbReference type="EMBL" id="CAXDID020001082">
    <property type="protein sequence ID" value="CAL6116765.1"/>
    <property type="molecule type" value="Genomic_DNA"/>
</dbReference>
<evidence type="ECO:0000313" key="11">
    <source>
        <dbReference type="Proteomes" id="UP001642409"/>
    </source>
</evidence>
<dbReference type="AlphaFoldDB" id="A0AA86U3S9"/>
<evidence type="ECO:0000313" key="1">
    <source>
        <dbReference type="EMBL" id="CAI9938693.1"/>
    </source>
</evidence>
<evidence type="ECO:0000313" key="10">
    <source>
        <dbReference type="EMBL" id="CAL6116765.1"/>
    </source>
</evidence>